<feature type="region of interest" description="Disordered" evidence="1">
    <location>
        <begin position="49"/>
        <end position="80"/>
    </location>
</feature>
<dbReference type="PROSITE" id="PS51257">
    <property type="entry name" value="PROKAR_LIPOPROTEIN"/>
    <property type="match status" value="1"/>
</dbReference>
<dbReference type="AlphaFoldDB" id="A0A1I2M7N9"/>
<feature type="compositionally biased region" description="Basic residues" evidence="1">
    <location>
        <begin position="71"/>
        <end position="80"/>
    </location>
</feature>
<dbReference type="STRING" id="1436961.SAMN05421739_101208"/>
<dbReference type="Proteomes" id="UP000198724">
    <property type="component" value="Unassembled WGS sequence"/>
</dbReference>
<evidence type="ECO:0000313" key="4">
    <source>
        <dbReference type="Proteomes" id="UP000198724"/>
    </source>
</evidence>
<dbReference type="EMBL" id="FOOT01000001">
    <property type="protein sequence ID" value="SFF87545.1"/>
    <property type="molecule type" value="Genomic_DNA"/>
</dbReference>
<keyword evidence="2" id="KW-0732">Signal</keyword>
<feature type="chain" id="PRO_5011756094" description="Secreted protein" evidence="2">
    <location>
        <begin position="26"/>
        <end position="80"/>
    </location>
</feature>
<dbReference type="RefSeq" id="WP_139217735.1">
    <property type="nucleotide sequence ID" value="NZ_FOOT01000001.1"/>
</dbReference>
<protein>
    <recommendedName>
        <fullName evidence="5">Secreted protein</fullName>
    </recommendedName>
</protein>
<sequence length="80" mass="9050">MTHKKPLFILSLALLSASLVSCKPACPIGPCQVRMEHIHGDTEYRGQPIWKKQNPRVGEKMDKVSQEKQHVGRSKAKNKE</sequence>
<keyword evidence="4" id="KW-1185">Reference proteome</keyword>
<name>A0A1I2M7N9_9BACT</name>
<evidence type="ECO:0000256" key="2">
    <source>
        <dbReference type="SAM" id="SignalP"/>
    </source>
</evidence>
<organism evidence="3 4">
    <name type="scientific">Pontibacter chinhatensis</name>
    <dbReference type="NCBI Taxonomy" id="1436961"/>
    <lineage>
        <taxon>Bacteria</taxon>
        <taxon>Pseudomonadati</taxon>
        <taxon>Bacteroidota</taxon>
        <taxon>Cytophagia</taxon>
        <taxon>Cytophagales</taxon>
        <taxon>Hymenobacteraceae</taxon>
        <taxon>Pontibacter</taxon>
    </lineage>
</organism>
<reference evidence="4" key="1">
    <citation type="submission" date="2016-10" db="EMBL/GenBank/DDBJ databases">
        <authorList>
            <person name="Varghese N."/>
            <person name="Submissions S."/>
        </authorList>
    </citation>
    <scope>NUCLEOTIDE SEQUENCE [LARGE SCALE GENOMIC DNA]</scope>
    <source>
        <strain evidence="4">LP51</strain>
    </source>
</reference>
<evidence type="ECO:0000313" key="3">
    <source>
        <dbReference type="EMBL" id="SFF87545.1"/>
    </source>
</evidence>
<gene>
    <name evidence="3" type="ORF">SAMN05421739_101208</name>
</gene>
<evidence type="ECO:0008006" key="5">
    <source>
        <dbReference type="Google" id="ProtNLM"/>
    </source>
</evidence>
<proteinExistence type="predicted"/>
<dbReference type="OrthoDB" id="976234at2"/>
<feature type="compositionally biased region" description="Basic and acidic residues" evidence="1">
    <location>
        <begin position="57"/>
        <end position="70"/>
    </location>
</feature>
<evidence type="ECO:0000256" key="1">
    <source>
        <dbReference type="SAM" id="MobiDB-lite"/>
    </source>
</evidence>
<accession>A0A1I2M7N9</accession>
<feature type="signal peptide" evidence="2">
    <location>
        <begin position="1"/>
        <end position="25"/>
    </location>
</feature>